<dbReference type="GO" id="GO:0010008">
    <property type="term" value="C:endosome membrane"/>
    <property type="evidence" value="ECO:0007669"/>
    <property type="project" value="UniProtKB-SubCell"/>
</dbReference>
<name>A0A835VDX7_VANPL</name>
<dbReference type="AlphaFoldDB" id="A0A835VDX7"/>
<dbReference type="GO" id="GO:0030976">
    <property type="term" value="F:thiamine pyrophosphate binding"/>
    <property type="evidence" value="ECO:0007669"/>
    <property type="project" value="InterPro"/>
</dbReference>
<dbReference type="InterPro" id="IPR046450">
    <property type="entry name" value="PA_dom_sf"/>
</dbReference>
<keyword evidence="10 15" id="KW-1133">Transmembrane helix</keyword>
<dbReference type="FunFam" id="3.40.50.11610:FF:000006">
    <property type="entry name" value="2-oxoglutarate dehydrogenase, mitochondrial"/>
    <property type="match status" value="1"/>
</dbReference>
<feature type="transmembrane region" description="Helical" evidence="15">
    <location>
        <begin position="327"/>
        <end position="355"/>
    </location>
</feature>
<evidence type="ECO:0000256" key="13">
    <source>
        <dbReference type="ARBA" id="ARBA00023136"/>
    </source>
</evidence>
<keyword evidence="12" id="KW-0786">Thiamine pyrophosphate</keyword>
<dbReference type="Pfam" id="PF16870">
    <property type="entry name" value="OxoGdeHyase_C"/>
    <property type="match status" value="1"/>
</dbReference>
<proteinExistence type="inferred from homology"/>
<evidence type="ECO:0000256" key="7">
    <source>
        <dbReference type="ARBA" id="ARBA00022729"/>
    </source>
</evidence>
<keyword evidence="7" id="KW-0732">Signal</keyword>
<keyword evidence="8" id="KW-0967">Endosome</keyword>
<keyword evidence="9" id="KW-0378">Hydrolase</keyword>
<dbReference type="GO" id="GO:0004591">
    <property type="term" value="F:oxoglutarate dehydrogenase (succinyl-transferring) activity"/>
    <property type="evidence" value="ECO:0007669"/>
    <property type="project" value="TreeGrafter"/>
</dbReference>
<sequence>MDTRGGQSATLRQSEFVPRVVFFFFLCFVCWSDVLHTVVADDASHDDDSTPKSAVCNNKFQLVKIQNWVDGIQSTDVVGLSARFGASLPRHTSETQKWPAALASPFNSCTNLTSEVASSIALAKRGDCTFTAKAVFAQASHAKGLLVINDNEDLYKMVCSENETLLNVTIPVVMIPKSAGDKLTESLNGGGRVEVLLYSPKRPVVDYSATFLWLMAVGIIVCASVWSEFIACDQVDECYDQLALKDQPSAVKNSRENGKEILEINAKGAIVFVIVASAFLLLLFFFMSSWFVWLLIVLFCIGGVEGMHVCLVTIFSRAFKEFGQTTVSLPIVGEVFVLSVIILPLCTAFAVFWAASHHASYSWIGQDILGICLMITVLQMARLPNIKVASALLSCAFVYDVFWVFISPLIFHESVMIAVARGDDSGDAIPMLLRIPRFFDPWGGYDMIGFGDILFPGLLVAFCYRYDRVNKKGIFNVEYIVDILEDDLFKAHLVSFNLLEVIRSHPSSLEIYQNKLLKLGQITKDDIEKMHSKVSGILNEEYINTKDYVPKKRDWLSAYWSGFKSPEQISRIRNTGVNPSVLKSVGKAITSFPEDFKPHKGVKRIFEQRSQMIENGEGIDWAVAEALAFGTLLVEGNHVRLSGQDVERGTFSHRHAVVHDQETGQRYCPLDHIMMNQDEEMFTVSNSSLSEFGVLGFEMGYSMENPNSLIIWEAQFGDFANGAQVIFDQFLSSGEAKWLRQTGLVVLLPHGYDGQGPEHSSGRLERFLQMSDDNPYVMPEMDPTSRKQIQECNWQVVNVTTPANYFHVLRRQIHREFRKPLIVISPKNLLRHKECKSNLSEFDDVDGHQGFDKQGTRFKRLIKDQSNHSTLEESISRLILCSGKVYYELDEERKRRDRKDVAICRVEQLCPFPYDLIQRELKRYPRAEIVWCQEEPMNMGAFSYISPRLCTAMKSLGRGNMEDIKYVGRAPSAATATGFFTVHGEEQQKLVQTALQKEAINYPY</sequence>
<evidence type="ECO:0000256" key="6">
    <source>
        <dbReference type="ARBA" id="ARBA00022692"/>
    </source>
</evidence>
<dbReference type="InterPro" id="IPR007369">
    <property type="entry name" value="Peptidase_A22B_SPP"/>
</dbReference>
<dbReference type="FunFam" id="3.40.50.12470:FF:000003">
    <property type="entry name" value="2-oxoglutarate dehydrogenase E1 component"/>
    <property type="match status" value="1"/>
</dbReference>
<reference evidence="17 18" key="1">
    <citation type="journal article" date="2020" name="Nat. Food">
        <title>A phased Vanilla planifolia genome enables genetic improvement of flavour and production.</title>
        <authorList>
            <person name="Hasing T."/>
            <person name="Tang H."/>
            <person name="Brym M."/>
            <person name="Khazi F."/>
            <person name="Huang T."/>
            <person name="Chambers A.H."/>
        </authorList>
    </citation>
    <scope>NUCLEOTIDE SEQUENCE [LARGE SCALE GENOMIC DNA]</scope>
    <source>
        <tissue evidence="17">Leaf</tissue>
    </source>
</reference>
<dbReference type="GO" id="GO:0045252">
    <property type="term" value="C:oxoglutarate dehydrogenase complex"/>
    <property type="evidence" value="ECO:0007669"/>
    <property type="project" value="TreeGrafter"/>
</dbReference>
<feature type="transmembrane region" description="Helical" evidence="15">
    <location>
        <begin position="293"/>
        <end position="315"/>
    </location>
</feature>
<evidence type="ECO:0000256" key="2">
    <source>
        <dbReference type="ARBA" id="ARBA00003012"/>
    </source>
</evidence>
<dbReference type="EMBL" id="JADCNL010000002">
    <property type="protein sequence ID" value="KAG0492836.1"/>
    <property type="molecule type" value="Genomic_DNA"/>
</dbReference>
<dbReference type="InterPro" id="IPR029061">
    <property type="entry name" value="THDP-binding"/>
</dbReference>
<feature type="transmembrane region" description="Helical" evidence="15">
    <location>
        <begin position="361"/>
        <end position="381"/>
    </location>
</feature>
<dbReference type="Proteomes" id="UP000636800">
    <property type="component" value="Chromosome 2"/>
</dbReference>
<dbReference type="SMART" id="SM00730">
    <property type="entry name" value="PSN"/>
    <property type="match status" value="1"/>
</dbReference>
<comment type="similarity">
    <text evidence="5">Belongs to the alpha-ketoglutarate dehydrogenase family.</text>
</comment>
<keyword evidence="14" id="KW-0325">Glycoprotein</keyword>
<evidence type="ECO:0000256" key="4">
    <source>
        <dbReference type="ARBA" id="ARBA00006859"/>
    </source>
</evidence>
<dbReference type="FunFam" id="3.50.30.30:FF:000007">
    <property type="entry name" value="Signal peptide peptidase-like 3"/>
    <property type="match status" value="1"/>
</dbReference>
<dbReference type="GO" id="GO:0005739">
    <property type="term" value="C:mitochondrion"/>
    <property type="evidence" value="ECO:0007669"/>
    <property type="project" value="TreeGrafter"/>
</dbReference>
<dbReference type="Gene3D" id="3.40.50.11610">
    <property type="entry name" value="Multifunctional 2-oxoglutarate metabolism enzyme, C-terminal domain"/>
    <property type="match status" value="1"/>
</dbReference>
<gene>
    <name evidence="17" type="ORF">HPP92_006234</name>
</gene>
<evidence type="ECO:0000256" key="14">
    <source>
        <dbReference type="ARBA" id="ARBA00023180"/>
    </source>
</evidence>
<evidence type="ECO:0000313" key="17">
    <source>
        <dbReference type="EMBL" id="KAG0492836.1"/>
    </source>
</evidence>
<evidence type="ECO:0000256" key="10">
    <source>
        <dbReference type="ARBA" id="ARBA00022989"/>
    </source>
</evidence>
<evidence type="ECO:0000256" key="11">
    <source>
        <dbReference type="ARBA" id="ARBA00023002"/>
    </source>
</evidence>
<evidence type="ECO:0000256" key="3">
    <source>
        <dbReference type="ARBA" id="ARBA00004337"/>
    </source>
</evidence>
<dbReference type="InterPro" id="IPR011603">
    <property type="entry name" value="2oxoglutarate_DH_E1"/>
</dbReference>
<evidence type="ECO:0000259" key="16">
    <source>
        <dbReference type="SMART" id="SM00861"/>
    </source>
</evidence>
<feature type="transmembrane region" description="Helical" evidence="15">
    <location>
        <begin position="269"/>
        <end position="287"/>
    </location>
</feature>
<dbReference type="Pfam" id="PF02779">
    <property type="entry name" value="Transket_pyr"/>
    <property type="match status" value="1"/>
</dbReference>
<dbReference type="InterPro" id="IPR042179">
    <property type="entry name" value="KGD_C_sf"/>
</dbReference>
<organism evidence="17 18">
    <name type="scientific">Vanilla planifolia</name>
    <name type="common">Vanilla</name>
    <dbReference type="NCBI Taxonomy" id="51239"/>
    <lineage>
        <taxon>Eukaryota</taxon>
        <taxon>Viridiplantae</taxon>
        <taxon>Streptophyta</taxon>
        <taxon>Embryophyta</taxon>
        <taxon>Tracheophyta</taxon>
        <taxon>Spermatophyta</taxon>
        <taxon>Magnoliopsida</taxon>
        <taxon>Liliopsida</taxon>
        <taxon>Asparagales</taxon>
        <taxon>Orchidaceae</taxon>
        <taxon>Vanilloideae</taxon>
        <taxon>Vanilleae</taxon>
        <taxon>Vanilla</taxon>
    </lineage>
</organism>
<dbReference type="InterPro" id="IPR006639">
    <property type="entry name" value="Preselin/SPP"/>
</dbReference>
<feature type="transmembrane region" description="Helical" evidence="15">
    <location>
        <begin position="20"/>
        <end position="39"/>
    </location>
</feature>
<dbReference type="Gene3D" id="3.40.50.12470">
    <property type="match status" value="1"/>
</dbReference>
<evidence type="ECO:0000256" key="8">
    <source>
        <dbReference type="ARBA" id="ARBA00022753"/>
    </source>
</evidence>
<evidence type="ECO:0000256" key="1">
    <source>
        <dbReference type="ARBA" id="ARBA00001964"/>
    </source>
</evidence>
<protein>
    <recommendedName>
        <fullName evidence="16">Transketolase-like pyrimidine-binding domain-containing protein</fullName>
    </recommendedName>
</protein>
<comment type="cofactor">
    <cofactor evidence="1">
        <name>thiamine diphosphate</name>
        <dbReference type="ChEBI" id="CHEBI:58937"/>
    </cofactor>
</comment>
<dbReference type="InterPro" id="IPR005475">
    <property type="entry name" value="Transketolase-like_Pyr-bd"/>
</dbReference>
<dbReference type="GO" id="GO:0042500">
    <property type="term" value="F:aspartic endopeptidase activity, intramembrane cleaving"/>
    <property type="evidence" value="ECO:0007669"/>
    <property type="project" value="InterPro"/>
</dbReference>
<dbReference type="SUPFAM" id="SSF52025">
    <property type="entry name" value="PA domain"/>
    <property type="match status" value="1"/>
</dbReference>
<dbReference type="Pfam" id="PF02225">
    <property type="entry name" value="PA"/>
    <property type="match status" value="1"/>
</dbReference>
<dbReference type="PANTHER" id="PTHR23152:SF4">
    <property type="entry name" value="2-OXOADIPATE DEHYDROGENASE COMPLEX COMPONENT E1"/>
    <property type="match status" value="1"/>
</dbReference>
<keyword evidence="13 15" id="KW-0472">Membrane</keyword>
<evidence type="ECO:0000256" key="9">
    <source>
        <dbReference type="ARBA" id="ARBA00022801"/>
    </source>
</evidence>
<accession>A0A835VDX7</accession>
<dbReference type="GO" id="GO:0006099">
    <property type="term" value="P:tricarboxylic acid cycle"/>
    <property type="evidence" value="ECO:0007669"/>
    <property type="project" value="TreeGrafter"/>
</dbReference>
<dbReference type="PANTHER" id="PTHR23152">
    <property type="entry name" value="2-OXOGLUTARATE DEHYDROGENASE"/>
    <property type="match status" value="1"/>
</dbReference>
<dbReference type="SUPFAM" id="SSF52518">
    <property type="entry name" value="Thiamin diphosphate-binding fold (THDP-binding)"/>
    <property type="match status" value="1"/>
</dbReference>
<dbReference type="SMART" id="SM00861">
    <property type="entry name" value="Transket_pyr"/>
    <property type="match status" value="1"/>
</dbReference>
<dbReference type="Pfam" id="PF04258">
    <property type="entry name" value="Peptidase_A22B"/>
    <property type="match status" value="1"/>
</dbReference>
<evidence type="ECO:0000256" key="15">
    <source>
        <dbReference type="SAM" id="Phobius"/>
    </source>
</evidence>
<keyword evidence="18" id="KW-1185">Reference proteome</keyword>
<keyword evidence="11" id="KW-0560">Oxidoreductase</keyword>
<comment type="similarity">
    <text evidence="4">Belongs to the peptidase A22B family.</text>
</comment>
<evidence type="ECO:0000256" key="5">
    <source>
        <dbReference type="ARBA" id="ARBA00006936"/>
    </source>
</evidence>
<dbReference type="InterPro" id="IPR003137">
    <property type="entry name" value="PA_domain"/>
</dbReference>
<comment type="caution">
    <text evidence="17">The sequence shown here is derived from an EMBL/GenBank/DDBJ whole genome shotgun (WGS) entry which is preliminary data.</text>
</comment>
<comment type="subcellular location">
    <subcellularLocation>
        <location evidence="3">Endosome membrane</location>
        <topology evidence="3">Multi-pass membrane protein</topology>
    </subcellularLocation>
</comment>
<keyword evidence="6 15" id="KW-0812">Transmembrane</keyword>
<feature type="transmembrane region" description="Helical" evidence="15">
    <location>
        <begin position="207"/>
        <end position="226"/>
    </location>
</feature>
<evidence type="ECO:0000313" key="18">
    <source>
        <dbReference type="Proteomes" id="UP000636800"/>
    </source>
</evidence>
<feature type="transmembrane region" description="Helical" evidence="15">
    <location>
        <begin position="388"/>
        <end position="411"/>
    </location>
</feature>
<evidence type="ECO:0000256" key="12">
    <source>
        <dbReference type="ARBA" id="ARBA00023052"/>
    </source>
</evidence>
<comment type="function">
    <text evidence="2">Intramembrane-cleaving aspartic protease (I-CLiP) that cleaves type II membrane signal peptides in the hydrophobic plane of the membrane.</text>
</comment>
<dbReference type="Gene3D" id="3.50.30.30">
    <property type="match status" value="1"/>
</dbReference>
<dbReference type="InterPro" id="IPR031717">
    <property type="entry name" value="ODO-1/KGD_C"/>
</dbReference>
<feature type="domain" description="Transketolase-like pyrimidine-binding" evidence="16">
    <location>
        <begin position="619"/>
        <end position="832"/>
    </location>
</feature>